<evidence type="ECO:0000256" key="1">
    <source>
        <dbReference type="SAM" id="MobiDB-lite"/>
    </source>
</evidence>
<feature type="domain" description="DUF4167" evidence="2">
    <location>
        <begin position="11"/>
        <end position="90"/>
    </location>
</feature>
<proteinExistence type="predicted"/>
<sequence>MRVLQQYKRGRGRGTNGGNGNFGRKNLNPLVRNYDSNGYDVKIRGTAQQIAERYSSLARDAMSAGDYVVAENHLQHAEHYNRLVSMAQAQMQEKLQRDEQANLLLKEQNSRTQNAPLSSGFEEHTVIEEAKEVVFEGDAQPNIGDSAFKKSDVPQEQDVPYKKVRRRRSPRPRGFHNTNKVSNKSAEEPNSSSLQQSHVVKEQSHVVKGATDKDCVV</sequence>
<dbReference type="EMBL" id="CP004021">
    <property type="protein sequence ID" value="AKK19766.1"/>
    <property type="molecule type" value="Genomic_DNA"/>
</dbReference>
<feature type="compositionally biased region" description="Basic and acidic residues" evidence="1">
    <location>
        <begin position="199"/>
        <end position="217"/>
    </location>
</feature>
<feature type="compositionally biased region" description="Polar residues" evidence="1">
    <location>
        <begin position="176"/>
        <end position="198"/>
    </location>
</feature>
<accession>A0A0G3I1L4</accession>
<feature type="region of interest" description="Disordered" evidence="1">
    <location>
        <begin position="1"/>
        <end position="27"/>
    </location>
</feature>
<dbReference type="RefSeq" id="WP_047263854.1">
    <property type="nucleotide sequence ID" value="NZ_CP004021.1"/>
</dbReference>
<protein>
    <recommendedName>
        <fullName evidence="2">DUF4167 domain-containing protein</fullName>
    </recommendedName>
</protein>
<dbReference type="PATRIC" id="fig|1277257.4.peg.138"/>
<dbReference type="AlphaFoldDB" id="A0A0G3I1L4"/>
<feature type="compositionally biased region" description="Basic residues" evidence="1">
    <location>
        <begin position="162"/>
        <end position="174"/>
    </location>
</feature>
<keyword evidence="4" id="KW-1185">Reference proteome</keyword>
<evidence type="ECO:0000313" key="4">
    <source>
        <dbReference type="Proteomes" id="UP000035503"/>
    </source>
</evidence>
<feature type="region of interest" description="Disordered" evidence="1">
    <location>
        <begin position="136"/>
        <end position="217"/>
    </location>
</feature>
<organism evidence="3 4">
    <name type="scientific">Candidatus Liberibacter africanus PTSAPSY</name>
    <dbReference type="NCBI Taxonomy" id="1277257"/>
    <lineage>
        <taxon>Bacteria</taxon>
        <taxon>Pseudomonadati</taxon>
        <taxon>Pseudomonadota</taxon>
        <taxon>Alphaproteobacteria</taxon>
        <taxon>Hyphomicrobiales</taxon>
        <taxon>Rhizobiaceae</taxon>
        <taxon>Liberibacter</taxon>
    </lineage>
</organism>
<evidence type="ECO:0000259" key="2">
    <source>
        <dbReference type="Pfam" id="PF13763"/>
    </source>
</evidence>
<reference evidence="3 4" key="1">
    <citation type="journal article" date="2015" name="Genome Announc.">
        <title>Complete Genome Sequence of 'Candidatus Liberibacter africanus,' a Bacterium Associated with Citrus Huanglongbing.</title>
        <authorList>
            <person name="Lin H."/>
            <person name="Pietersen G."/>
            <person name="Han C."/>
            <person name="Read D.A."/>
            <person name="Lou B."/>
            <person name="Gupta G."/>
            <person name="Civerolo E.L."/>
        </authorList>
    </citation>
    <scope>NUCLEOTIDE SEQUENCE [LARGE SCALE GENOMIC DNA]</scope>
    <source>
        <strain evidence="3 4">PTSAPSY</strain>
    </source>
</reference>
<dbReference type="Proteomes" id="UP000035503">
    <property type="component" value="Chromosome"/>
</dbReference>
<dbReference type="Pfam" id="PF13763">
    <property type="entry name" value="DUF4167"/>
    <property type="match status" value="1"/>
</dbReference>
<dbReference type="STRING" id="1277257.G293_00600"/>
<dbReference type="OrthoDB" id="9816310at2"/>
<name>A0A0G3I1L4_LIBAF</name>
<evidence type="ECO:0000313" key="3">
    <source>
        <dbReference type="EMBL" id="AKK19766.1"/>
    </source>
</evidence>
<dbReference type="KEGG" id="lau:G293_00600"/>
<dbReference type="InterPro" id="IPR025430">
    <property type="entry name" value="DUF4167"/>
</dbReference>
<gene>
    <name evidence="3" type="ORF">G293_00600</name>
</gene>